<proteinExistence type="predicted"/>
<dbReference type="InterPro" id="IPR013785">
    <property type="entry name" value="Aldolase_TIM"/>
</dbReference>
<dbReference type="GO" id="GO:0051539">
    <property type="term" value="F:4 iron, 4 sulfur cluster binding"/>
    <property type="evidence" value="ECO:0007669"/>
    <property type="project" value="UniProtKB-KW"/>
</dbReference>
<comment type="caution">
    <text evidence="3">The sequence shown here is derived from an EMBL/GenBank/DDBJ whole genome shotgun (WGS) entry which is preliminary data.</text>
</comment>
<evidence type="ECO:0000313" key="3">
    <source>
        <dbReference type="EMBL" id="KUM23170.1"/>
    </source>
</evidence>
<evidence type="ECO:0008006" key="5">
    <source>
        <dbReference type="Google" id="ProtNLM"/>
    </source>
</evidence>
<dbReference type="GO" id="GO:0051537">
    <property type="term" value="F:2 iron, 2 sulfur cluster binding"/>
    <property type="evidence" value="ECO:0007669"/>
    <property type="project" value="TreeGrafter"/>
</dbReference>
<feature type="region of interest" description="Disordered" evidence="2">
    <location>
        <begin position="74"/>
        <end position="93"/>
    </location>
</feature>
<dbReference type="AlphaFoldDB" id="A0A101KLQ3"/>
<keyword evidence="1" id="KW-0411">Iron-sulfur</keyword>
<dbReference type="SUPFAM" id="SSF102114">
    <property type="entry name" value="Radical SAM enzymes"/>
    <property type="match status" value="1"/>
</dbReference>
<keyword evidence="1" id="KW-0004">4Fe-4S</keyword>
<accession>A0A101KLQ3</accession>
<dbReference type="InterPro" id="IPR058240">
    <property type="entry name" value="rSAM_sf"/>
</dbReference>
<evidence type="ECO:0000256" key="1">
    <source>
        <dbReference type="ARBA" id="ARBA00022485"/>
    </source>
</evidence>
<dbReference type="GO" id="GO:0004076">
    <property type="term" value="F:biotin synthase activity"/>
    <property type="evidence" value="ECO:0007669"/>
    <property type="project" value="InterPro"/>
</dbReference>
<keyword evidence="1" id="KW-0479">Metal-binding</keyword>
<organism evidence="3 4">
    <name type="scientific">Rhizobium loti</name>
    <name type="common">Mesorhizobium loti</name>
    <dbReference type="NCBI Taxonomy" id="381"/>
    <lineage>
        <taxon>Bacteria</taxon>
        <taxon>Pseudomonadati</taxon>
        <taxon>Pseudomonadota</taxon>
        <taxon>Alphaproteobacteria</taxon>
        <taxon>Hyphomicrobiales</taxon>
        <taxon>Phyllobacteriaceae</taxon>
        <taxon>Mesorhizobium</taxon>
    </lineage>
</organism>
<dbReference type="Gene3D" id="3.20.20.70">
    <property type="entry name" value="Aldolase class I"/>
    <property type="match status" value="1"/>
</dbReference>
<dbReference type="PANTHER" id="PTHR22976:SF2">
    <property type="entry name" value="BIOTIN SYNTHASE, MITOCHONDRIAL"/>
    <property type="match status" value="1"/>
</dbReference>
<sequence length="93" mass="10024">MNAVTRTFADRLDMLANVRESGIKVCCGGIVGMGEEKADRIEMLVTLANLPEPPDSVPHHRARPPHDTEIACAALGRPRGSERRDAGAGTSFR</sequence>
<evidence type="ECO:0000313" key="4">
    <source>
        <dbReference type="Proteomes" id="UP000053176"/>
    </source>
</evidence>
<name>A0A101KLQ3_RHILI</name>
<reference evidence="3 4" key="1">
    <citation type="submission" date="2015-12" db="EMBL/GenBank/DDBJ databases">
        <title>Draft genome sequence of Mesorhizobium sp. UFLA 01-765, a multitolerant efficient symbiont and plant-growth promoting strain isolated from Zn-mining soil using Leucaena leucocephala as a trap plant.</title>
        <authorList>
            <person name="Rangel W.M."/>
            <person name="Thijs S."/>
            <person name="Longatti S.M."/>
            <person name="Moreira F.M."/>
            <person name="Weyens N."/>
            <person name="Vangronsveld J."/>
            <person name="Van Hamme J.D."/>
            <person name="Bottos E.M."/>
            <person name="Rineau F."/>
        </authorList>
    </citation>
    <scope>NUCLEOTIDE SEQUENCE [LARGE SCALE GENOMIC DNA]</scope>
    <source>
        <strain evidence="3 4">UFLA 01-765</strain>
    </source>
</reference>
<dbReference type="EMBL" id="LPWA01000177">
    <property type="protein sequence ID" value="KUM23170.1"/>
    <property type="molecule type" value="Genomic_DNA"/>
</dbReference>
<dbReference type="GO" id="GO:0009102">
    <property type="term" value="P:biotin biosynthetic process"/>
    <property type="evidence" value="ECO:0007669"/>
    <property type="project" value="InterPro"/>
</dbReference>
<protein>
    <recommendedName>
        <fullName evidence="5">Biotin synthase</fullName>
    </recommendedName>
</protein>
<evidence type="ECO:0000256" key="2">
    <source>
        <dbReference type="SAM" id="MobiDB-lite"/>
    </source>
</evidence>
<dbReference type="InterPro" id="IPR002684">
    <property type="entry name" value="Biotin_synth/BioAB"/>
</dbReference>
<dbReference type="PANTHER" id="PTHR22976">
    <property type="entry name" value="BIOTIN SYNTHASE"/>
    <property type="match status" value="1"/>
</dbReference>
<keyword evidence="1" id="KW-0408">Iron</keyword>
<gene>
    <name evidence="3" type="ORF">AU467_34070</name>
</gene>
<dbReference type="Proteomes" id="UP000053176">
    <property type="component" value="Unassembled WGS sequence"/>
</dbReference>